<keyword evidence="2 8" id="KW-0597">Phosphoprotein</keyword>
<dbReference type="Pfam" id="PF00072">
    <property type="entry name" value="Response_reg"/>
    <property type="match status" value="1"/>
</dbReference>
<accession>A0A9D2DU54</accession>
<feature type="domain" description="Response regulatory" evidence="10">
    <location>
        <begin position="4"/>
        <end position="119"/>
    </location>
</feature>
<evidence type="ECO:0000256" key="4">
    <source>
        <dbReference type="ARBA" id="ARBA00023015"/>
    </source>
</evidence>
<evidence type="ECO:0000256" key="3">
    <source>
        <dbReference type="ARBA" id="ARBA00023012"/>
    </source>
</evidence>
<dbReference type="AlphaFoldDB" id="A0A9D2DU54"/>
<sequence>MKEKILIADDDYLLRDLLRDILEKEEYEVLEARDGIQALACFHEKEEELALIILDIMMPGKDGMSVLREIRKSSQIPVIMLTALSDTKSELEGFSLGACDYVSKPFHAKVLLARVRAALLYKNASSSVGDWKQAGKIKVDLEGCRVLVSGKEAVLTNKEYQLLLYMMENRNIVLTRDQILERIWGFDYEGDIRTIDTHIKMLRTDLGECGHYIRTVRGIGYSFQAEDKL</sequence>
<dbReference type="SMART" id="SM00448">
    <property type="entry name" value="REC"/>
    <property type="match status" value="1"/>
</dbReference>
<dbReference type="CDD" id="cd00383">
    <property type="entry name" value="trans_reg_C"/>
    <property type="match status" value="1"/>
</dbReference>
<evidence type="ECO:0000256" key="6">
    <source>
        <dbReference type="ARBA" id="ARBA00023163"/>
    </source>
</evidence>
<dbReference type="InterPro" id="IPR036388">
    <property type="entry name" value="WH-like_DNA-bd_sf"/>
</dbReference>
<reference evidence="12" key="1">
    <citation type="journal article" date="2021" name="PeerJ">
        <title>Extensive microbial diversity within the chicken gut microbiome revealed by metagenomics and culture.</title>
        <authorList>
            <person name="Gilroy R."/>
            <person name="Ravi A."/>
            <person name="Getino M."/>
            <person name="Pursley I."/>
            <person name="Horton D.L."/>
            <person name="Alikhan N.F."/>
            <person name="Baker D."/>
            <person name="Gharbi K."/>
            <person name="Hall N."/>
            <person name="Watson M."/>
            <person name="Adriaenssens E.M."/>
            <person name="Foster-Nyarko E."/>
            <person name="Jarju S."/>
            <person name="Secka A."/>
            <person name="Antonio M."/>
            <person name="Oren A."/>
            <person name="Chaudhuri R.R."/>
            <person name="La Ragione R."/>
            <person name="Hildebrand F."/>
            <person name="Pallen M.J."/>
        </authorList>
    </citation>
    <scope>NUCLEOTIDE SEQUENCE</scope>
    <source>
        <strain evidence="12">14324</strain>
    </source>
</reference>
<evidence type="ECO:0000256" key="1">
    <source>
        <dbReference type="ARBA" id="ARBA00018672"/>
    </source>
</evidence>
<comment type="caution">
    <text evidence="12">The sequence shown here is derived from an EMBL/GenBank/DDBJ whole genome shotgun (WGS) entry which is preliminary data.</text>
</comment>
<dbReference type="GO" id="GO:0000976">
    <property type="term" value="F:transcription cis-regulatory region binding"/>
    <property type="evidence" value="ECO:0007669"/>
    <property type="project" value="TreeGrafter"/>
</dbReference>
<dbReference type="InterPro" id="IPR011006">
    <property type="entry name" value="CheY-like_superfamily"/>
</dbReference>
<dbReference type="Gene3D" id="3.40.50.2300">
    <property type="match status" value="1"/>
</dbReference>
<dbReference type="SUPFAM" id="SSF52172">
    <property type="entry name" value="CheY-like"/>
    <property type="match status" value="1"/>
</dbReference>
<dbReference type="EMBL" id="DXBU01000131">
    <property type="protein sequence ID" value="HIZ23064.1"/>
    <property type="molecule type" value="Genomic_DNA"/>
</dbReference>
<dbReference type="PANTHER" id="PTHR48111">
    <property type="entry name" value="REGULATOR OF RPOS"/>
    <property type="match status" value="1"/>
</dbReference>
<organism evidence="12 13">
    <name type="scientific">Candidatus Blautia faecigallinarum</name>
    <dbReference type="NCBI Taxonomy" id="2838488"/>
    <lineage>
        <taxon>Bacteria</taxon>
        <taxon>Bacillati</taxon>
        <taxon>Bacillota</taxon>
        <taxon>Clostridia</taxon>
        <taxon>Lachnospirales</taxon>
        <taxon>Lachnospiraceae</taxon>
        <taxon>Blautia</taxon>
    </lineage>
</organism>
<dbReference type="Gene3D" id="6.10.250.690">
    <property type="match status" value="1"/>
</dbReference>
<protein>
    <recommendedName>
        <fullName evidence="1">Stage 0 sporulation protein A homolog</fullName>
    </recommendedName>
</protein>
<dbReference type="InterPro" id="IPR001867">
    <property type="entry name" value="OmpR/PhoB-type_DNA-bd"/>
</dbReference>
<dbReference type="InterPro" id="IPR039420">
    <property type="entry name" value="WalR-like"/>
</dbReference>
<dbReference type="Pfam" id="PF00486">
    <property type="entry name" value="Trans_reg_C"/>
    <property type="match status" value="1"/>
</dbReference>
<comment type="function">
    <text evidence="7">May play the central regulatory role in sporulation. It may be an element of the effector pathway responsible for the activation of sporulation genes in response to nutritional stress. Spo0A may act in concert with spo0H (a sigma factor) to control the expression of some genes that are critical to the sporulation process.</text>
</comment>
<dbReference type="PANTHER" id="PTHR48111:SF73">
    <property type="entry name" value="ALKALINE PHOSPHATASE SYNTHESIS TRANSCRIPTIONAL REGULATORY PROTEIN PHOP"/>
    <property type="match status" value="1"/>
</dbReference>
<dbReference type="GO" id="GO:0000156">
    <property type="term" value="F:phosphorelay response regulator activity"/>
    <property type="evidence" value="ECO:0007669"/>
    <property type="project" value="TreeGrafter"/>
</dbReference>
<dbReference type="PROSITE" id="PS51755">
    <property type="entry name" value="OMPR_PHOB"/>
    <property type="match status" value="1"/>
</dbReference>
<evidence type="ECO:0000256" key="2">
    <source>
        <dbReference type="ARBA" id="ARBA00022553"/>
    </source>
</evidence>
<dbReference type="PROSITE" id="PS50110">
    <property type="entry name" value="RESPONSE_REGULATORY"/>
    <property type="match status" value="1"/>
</dbReference>
<dbReference type="GO" id="GO:0006355">
    <property type="term" value="P:regulation of DNA-templated transcription"/>
    <property type="evidence" value="ECO:0007669"/>
    <property type="project" value="InterPro"/>
</dbReference>
<dbReference type="GO" id="GO:0005829">
    <property type="term" value="C:cytosol"/>
    <property type="evidence" value="ECO:0007669"/>
    <property type="project" value="TreeGrafter"/>
</dbReference>
<keyword evidence="3" id="KW-0902">Two-component regulatory system</keyword>
<keyword evidence="6" id="KW-0804">Transcription</keyword>
<feature type="modified residue" description="4-aspartylphosphate" evidence="8">
    <location>
        <position position="55"/>
    </location>
</feature>
<evidence type="ECO:0000256" key="8">
    <source>
        <dbReference type="PROSITE-ProRule" id="PRU00169"/>
    </source>
</evidence>
<dbReference type="FunFam" id="3.40.50.2300:FF:000001">
    <property type="entry name" value="DNA-binding response regulator PhoB"/>
    <property type="match status" value="1"/>
</dbReference>
<dbReference type="Gene3D" id="1.10.10.10">
    <property type="entry name" value="Winged helix-like DNA-binding domain superfamily/Winged helix DNA-binding domain"/>
    <property type="match status" value="1"/>
</dbReference>
<evidence type="ECO:0000256" key="9">
    <source>
        <dbReference type="PROSITE-ProRule" id="PRU01091"/>
    </source>
</evidence>
<evidence type="ECO:0000256" key="5">
    <source>
        <dbReference type="ARBA" id="ARBA00023125"/>
    </source>
</evidence>
<evidence type="ECO:0000259" key="11">
    <source>
        <dbReference type="PROSITE" id="PS51755"/>
    </source>
</evidence>
<evidence type="ECO:0000259" key="10">
    <source>
        <dbReference type="PROSITE" id="PS50110"/>
    </source>
</evidence>
<feature type="DNA-binding region" description="OmpR/PhoB-type" evidence="9">
    <location>
        <begin position="126"/>
        <end position="225"/>
    </location>
</feature>
<keyword evidence="4" id="KW-0805">Transcription regulation</keyword>
<dbReference type="InterPro" id="IPR001789">
    <property type="entry name" value="Sig_transdc_resp-reg_receiver"/>
</dbReference>
<dbReference type="CDD" id="cd17574">
    <property type="entry name" value="REC_OmpR"/>
    <property type="match status" value="1"/>
</dbReference>
<gene>
    <name evidence="12" type="ORF">IAA21_09755</name>
</gene>
<evidence type="ECO:0000256" key="7">
    <source>
        <dbReference type="ARBA" id="ARBA00024867"/>
    </source>
</evidence>
<evidence type="ECO:0000313" key="12">
    <source>
        <dbReference type="EMBL" id="HIZ23064.1"/>
    </source>
</evidence>
<dbReference type="GO" id="GO:0032993">
    <property type="term" value="C:protein-DNA complex"/>
    <property type="evidence" value="ECO:0007669"/>
    <property type="project" value="TreeGrafter"/>
</dbReference>
<reference evidence="12" key="2">
    <citation type="submission" date="2021-04" db="EMBL/GenBank/DDBJ databases">
        <authorList>
            <person name="Gilroy R."/>
        </authorList>
    </citation>
    <scope>NUCLEOTIDE SEQUENCE</scope>
    <source>
        <strain evidence="12">14324</strain>
    </source>
</reference>
<name>A0A9D2DU54_9FIRM</name>
<evidence type="ECO:0000313" key="13">
    <source>
        <dbReference type="Proteomes" id="UP000824041"/>
    </source>
</evidence>
<keyword evidence="5 9" id="KW-0238">DNA-binding</keyword>
<dbReference type="Proteomes" id="UP000824041">
    <property type="component" value="Unassembled WGS sequence"/>
</dbReference>
<feature type="domain" description="OmpR/PhoB-type" evidence="11">
    <location>
        <begin position="126"/>
        <end position="225"/>
    </location>
</feature>
<proteinExistence type="predicted"/>
<dbReference type="SMART" id="SM00862">
    <property type="entry name" value="Trans_reg_C"/>
    <property type="match status" value="1"/>
</dbReference>